<organism evidence="2 3">
    <name type="scientific">Carpediemonas membranifera</name>
    <dbReference type="NCBI Taxonomy" id="201153"/>
    <lineage>
        <taxon>Eukaryota</taxon>
        <taxon>Metamonada</taxon>
        <taxon>Carpediemonas-like organisms</taxon>
        <taxon>Carpediemonas</taxon>
    </lineage>
</organism>
<evidence type="ECO:0000313" key="2">
    <source>
        <dbReference type="EMBL" id="KAG9394195.1"/>
    </source>
</evidence>
<sequence length="229" mass="25184">MTDERVSARNLVRYLLVANMADTVLKQERDEAKQASLKESSRKKDISKKSSLLDKAGMPSRDTPKSSRSKDASVRKPRLLELDKVERTVAKAVAEELGTGMLTKAERKNLSKDLELSSMLKLAGEPPSIQSTFWLLSSDEWKAIVEEATKDTAQKGTRGKSHPTSPVLKVQRSGRVKTGPQRYKVVVDTGRVGALLRHLLGTMDEDDRGTLESIKTLLCPELDGLLGAG</sequence>
<reference evidence="2" key="1">
    <citation type="submission" date="2021-05" db="EMBL/GenBank/DDBJ databases">
        <title>A free-living protist that lacks canonical eukaryotic 1 DNA replication and segregation systems.</title>
        <authorList>
            <person name="Salas-Leiva D.E."/>
            <person name="Tromer E.C."/>
            <person name="Curtis B.A."/>
            <person name="Jerlstrom-Hultqvist J."/>
            <person name="Kolisko M."/>
            <person name="Yi Z."/>
            <person name="Salas-Leiva J.S."/>
            <person name="Gallot-Lavallee L."/>
            <person name="Kops G.J.P.L."/>
            <person name="Archibald J.M."/>
            <person name="Simpson A.G.B."/>
            <person name="Roger A.J."/>
        </authorList>
    </citation>
    <scope>NUCLEOTIDE SEQUENCE</scope>
    <source>
        <strain evidence="2">BICM</strain>
    </source>
</reference>
<feature type="region of interest" description="Disordered" evidence="1">
    <location>
        <begin position="151"/>
        <end position="174"/>
    </location>
</feature>
<dbReference type="Proteomes" id="UP000717585">
    <property type="component" value="Unassembled WGS sequence"/>
</dbReference>
<feature type="region of interest" description="Disordered" evidence="1">
    <location>
        <begin position="29"/>
        <end position="78"/>
    </location>
</feature>
<evidence type="ECO:0000313" key="3">
    <source>
        <dbReference type="Proteomes" id="UP000717585"/>
    </source>
</evidence>
<gene>
    <name evidence="2" type="ORF">J8273_4297</name>
</gene>
<keyword evidence="3" id="KW-1185">Reference proteome</keyword>
<protein>
    <submittedName>
        <fullName evidence="2">Uncharacterized protein</fullName>
    </submittedName>
</protein>
<name>A0A8J6EA42_9EUKA</name>
<proteinExistence type="predicted"/>
<feature type="compositionally biased region" description="Basic and acidic residues" evidence="1">
    <location>
        <begin position="62"/>
        <end position="78"/>
    </location>
</feature>
<evidence type="ECO:0000256" key="1">
    <source>
        <dbReference type="SAM" id="MobiDB-lite"/>
    </source>
</evidence>
<feature type="compositionally biased region" description="Basic and acidic residues" evidence="1">
    <location>
        <begin position="39"/>
        <end position="52"/>
    </location>
</feature>
<accession>A0A8J6EA42</accession>
<dbReference type="AlphaFoldDB" id="A0A8J6EA42"/>
<dbReference type="EMBL" id="JAHDYR010000016">
    <property type="protein sequence ID" value="KAG9394195.1"/>
    <property type="molecule type" value="Genomic_DNA"/>
</dbReference>
<comment type="caution">
    <text evidence="2">The sequence shown here is derived from an EMBL/GenBank/DDBJ whole genome shotgun (WGS) entry which is preliminary data.</text>
</comment>